<reference evidence="1" key="1">
    <citation type="submission" date="2024-01" db="EMBL/GenBank/DDBJ databases">
        <title>The diversity of rhizobia nodulating Mimosa spp. in eleven states of Brazil covering several biomes is determined by host plant, location, and edaphic factors.</title>
        <authorList>
            <person name="Rouws L."/>
            <person name="Barauna A."/>
            <person name="Beukes C."/>
            <person name="De Faria S.M."/>
            <person name="Gross E."/>
            <person name="Dos Reis Junior F.B."/>
            <person name="Simon M."/>
            <person name="Maluk M."/>
            <person name="Odee D.W."/>
            <person name="Kenicer G."/>
            <person name="Young J.P.W."/>
            <person name="Reis V.M."/>
            <person name="Zilli J."/>
            <person name="James E.K."/>
        </authorList>
    </citation>
    <scope>NUCLEOTIDE SEQUENCE</scope>
    <source>
        <strain evidence="1">JPY452</strain>
    </source>
</reference>
<evidence type="ECO:0000313" key="1">
    <source>
        <dbReference type="EMBL" id="MEM5400310.1"/>
    </source>
</evidence>
<dbReference type="Proteomes" id="UP001392318">
    <property type="component" value="Unassembled WGS sequence"/>
</dbReference>
<accession>A0ACC6RFH9</accession>
<organism evidence="1 2">
    <name type="scientific">Paraburkholderia unamae</name>
    <dbReference type="NCBI Taxonomy" id="219649"/>
    <lineage>
        <taxon>Bacteria</taxon>
        <taxon>Pseudomonadati</taxon>
        <taxon>Pseudomonadota</taxon>
        <taxon>Betaproteobacteria</taxon>
        <taxon>Burkholderiales</taxon>
        <taxon>Burkholderiaceae</taxon>
        <taxon>Paraburkholderia</taxon>
    </lineage>
</organism>
<proteinExistence type="predicted"/>
<sequence length="185" mass="21140">MSIQIGETPGRPYRLALTDMTQAQADLVSRIRSGPRKDLPVNMEIWLHNPQFAEVANQFAEYVGHLAPMTRRVKEITILVVAAYWSSAFEQFWHERLGSNLGLTREQLENLRARKYTHFDDEIEQTAYELAIGLLEKRNVDYALYQRAIRVLGHGGVSDLVGLIGLYTMVAFSLDFYRVPIPDIS</sequence>
<protein>
    <submittedName>
        <fullName evidence="1">Uncharacterized protein</fullName>
    </submittedName>
</protein>
<comment type="caution">
    <text evidence="1">The sequence shown here is derived from an EMBL/GenBank/DDBJ whole genome shotgun (WGS) entry which is preliminary data.</text>
</comment>
<gene>
    <name evidence="1" type="ORF">VSR83_09460</name>
</gene>
<dbReference type="EMBL" id="JAYMRU010000005">
    <property type="protein sequence ID" value="MEM5400310.1"/>
    <property type="molecule type" value="Genomic_DNA"/>
</dbReference>
<evidence type="ECO:0000313" key="2">
    <source>
        <dbReference type="Proteomes" id="UP001392318"/>
    </source>
</evidence>
<keyword evidence="2" id="KW-1185">Reference proteome</keyword>
<name>A0ACC6RFH9_9BURK</name>